<proteinExistence type="predicted"/>
<sequence length="46" mass="5051">MPCDRRPILSRPGVRPGLCSKVPKGWVEDTEDANSAWRSAPLTDGQ</sequence>
<dbReference type="AlphaFoldDB" id="A0A0E9SPD0"/>
<organism evidence="2">
    <name type="scientific">Anguilla anguilla</name>
    <name type="common">European freshwater eel</name>
    <name type="synonym">Muraena anguilla</name>
    <dbReference type="NCBI Taxonomy" id="7936"/>
    <lineage>
        <taxon>Eukaryota</taxon>
        <taxon>Metazoa</taxon>
        <taxon>Chordata</taxon>
        <taxon>Craniata</taxon>
        <taxon>Vertebrata</taxon>
        <taxon>Euteleostomi</taxon>
        <taxon>Actinopterygii</taxon>
        <taxon>Neopterygii</taxon>
        <taxon>Teleostei</taxon>
        <taxon>Anguilliformes</taxon>
        <taxon>Anguillidae</taxon>
        <taxon>Anguilla</taxon>
    </lineage>
</organism>
<evidence type="ECO:0000313" key="2">
    <source>
        <dbReference type="EMBL" id="JAH42348.1"/>
    </source>
</evidence>
<dbReference type="EMBL" id="GBXM01066229">
    <property type="protein sequence ID" value="JAH42348.1"/>
    <property type="molecule type" value="Transcribed_RNA"/>
</dbReference>
<reference evidence="2" key="1">
    <citation type="submission" date="2014-11" db="EMBL/GenBank/DDBJ databases">
        <authorList>
            <person name="Amaro Gonzalez C."/>
        </authorList>
    </citation>
    <scope>NUCLEOTIDE SEQUENCE</scope>
</reference>
<protein>
    <submittedName>
        <fullName evidence="2">Uncharacterized protein</fullName>
    </submittedName>
</protein>
<reference evidence="2" key="2">
    <citation type="journal article" date="2015" name="Fish Shellfish Immunol.">
        <title>Early steps in the European eel (Anguilla anguilla)-Vibrio vulnificus interaction in the gills: Role of the RtxA13 toxin.</title>
        <authorList>
            <person name="Callol A."/>
            <person name="Pajuelo D."/>
            <person name="Ebbesson L."/>
            <person name="Teles M."/>
            <person name="MacKenzie S."/>
            <person name="Amaro C."/>
        </authorList>
    </citation>
    <scope>NUCLEOTIDE SEQUENCE</scope>
</reference>
<evidence type="ECO:0000256" key="1">
    <source>
        <dbReference type="SAM" id="MobiDB-lite"/>
    </source>
</evidence>
<accession>A0A0E9SPD0</accession>
<dbReference type="EMBL" id="GBXM01076907">
    <property type="protein sequence ID" value="JAH31670.1"/>
    <property type="molecule type" value="Transcribed_RNA"/>
</dbReference>
<name>A0A0E9SPD0_ANGAN</name>
<feature type="region of interest" description="Disordered" evidence="1">
    <location>
        <begin position="1"/>
        <end position="24"/>
    </location>
</feature>
<dbReference type="EMBL" id="GBXM01064864">
    <property type="protein sequence ID" value="JAH43713.1"/>
    <property type="molecule type" value="Transcribed_RNA"/>
</dbReference>